<dbReference type="Proteomes" id="UP000240883">
    <property type="component" value="Unassembled WGS sequence"/>
</dbReference>
<feature type="compositionally biased region" description="Basic and acidic residues" evidence="1">
    <location>
        <begin position="144"/>
        <end position="160"/>
    </location>
</feature>
<proteinExistence type="predicted"/>
<name>A0A2T2NRL8_CORCC</name>
<sequence>MSVRSAGRCYGEVIRVIRARVPGRVSSSTRARLPSQAKPHIIHARTLQRPPPPFVSPGPLHPMTATRAWQTRLQVPACLPRVTFPRGPPVPLALHAQIPLVLGSCGQWPPTTPNRTTCGACADPPTTPVLDRPFLRRRRSQPSKHSEPPDMPHRICDPGRRSPIPPALWARLDTSGQASCPGPRPE</sequence>
<evidence type="ECO:0000313" key="2">
    <source>
        <dbReference type="EMBL" id="PSN68009.1"/>
    </source>
</evidence>
<dbReference type="EMBL" id="KZ678134">
    <property type="protein sequence ID" value="PSN68009.1"/>
    <property type="molecule type" value="Genomic_DNA"/>
</dbReference>
<dbReference type="AlphaFoldDB" id="A0A2T2NRL8"/>
<reference evidence="2 3" key="1">
    <citation type="journal article" date="2018" name="Front. Microbiol.">
        <title>Genome-Wide Analysis of Corynespora cassiicola Leaf Fall Disease Putative Effectors.</title>
        <authorList>
            <person name="Lopez D."/>
            <person name="Ribeiro S."/>
            <person name="Label P."/>
            <person name="Fumanal B."/>
            <person name="Venisse J.S."/>
            <person name="Kohler A."/>
            <person name="de Oliveira R.R."/>
            <person name="Labutti K."/>
            <person name="Lipzen A."/>
            <person name="Lail K."/>
            <person name="Bauer D."/>
            <person name="Ohm R.A."/>
            <person name="Barry K.W."/>
            <person name="Spatafora J."/>
            <person name="Grigoriev I.V."/>
            <person name="Martin F.M."/>
            <person name="Pujade-Renaud V."/>
        </authorList>
    </citation>
    <scope>NUCLEOTIDE SEQUENCE [LARGE SCALE GENOMIC DNA]</scope>
    <source>
        <strain evidence="2 3">Philippines</strain>
    </source>
</reference>
<protein>
    <submittedName>
        <fullName evidence="2">Uncharacterized protein</fullName>
    </submittedName>
</protein>
<keyword evidence="3" id="KW-1185">Reference proteome</keyword>
<feature type="region of interest" description="Disordered" evidence="1">
    <location>
        <begin position="138"/>
        <end position="186"/>
    </location>
</feature>
<accession>A0A2T2NRL8</accession>
<organism evidence="2 3">
    <name type="scientific">Corynespora cassiicola Philippines</name>
    <dbReference type="NCBI Taxonomy" id="1448308"/>
    <lineage>
        <taxon>Eukaryota</taxon>
        <taxon>Fungi</taxon>
        <taxon>Dikarya</taxon>
        <taxon>Ascomycota</taxon>
        <taxon>Pezizomycotina</taxon>
        <taxon>Dothideomycetes</taxon>
        <taxon>Pleosporomycetidae</taxon>
        <taxon>Pleosporales</taxon>
        <taxon>Corynesporascaceae</taxon>
        <taxon>Corynespora</taxon>
    </lineage>
</organism>
<evidence type="ECO:0000256" key="1">
    <source>
        <dbReference type="SAM" id="MobiDB-lite"/>
    </source>
</evidence>
<evidence type="ECO:0000313" key="3">
    <source>
        <dbReference type="Proteomes" id="UP000240883"/>
    </source>
</evidence>
<gene>
    <name evidence="2" type="ORF">BS50DRAFT_354922</name>
</gene>